<feature type="domain" description="TonB-dependent receptor plug" evidence="11">
    <location>
        <begin position="223"/>
        <end position="329"/>
    </location>
</feature>
<evidence type="ECO:0000313" key="13">
    <source>
        <dbReference type="Proteomes" id="UP000324611"/>
    </source>
</evidence>
<dbReference type="InterPro" id="IPR037066">
    <property type="entry name" value="Plug_dom_sf"/>
</dbReference>
<dbReference type="InterPro" id="IPR008969">
    <property type="entry name" value="CarboxyPept-like_regulatory"/>
</dbReference>
<sequence>MYSFYFNKSVQRLCCIRQIVLIMKLTTLLIILTMLQVSAASFAQKVTLSEKNSSLEKVFDKISTQTGYDFLFTRKAMENTKPVNIHVKDEELAVVLQKIFEGQPLKYNMEDLSIVVTRKEAATPPHTSAFADVSGKIIDEKGVALIGATIRIKGKSNGTVSNADGSFTLQNAAPGDILVISYAGFVTQEVKASDVSSLTITLKVDQKKLNEYVVVGYGTVQRKDLTGAVSSVSPRDIDNMPVTRVDQMLQGRAAGVDVKSTNGAPGSGATIRIRGSRSITATNEPLYVIDGLIDAINLNTINPEDIASIDILKDASATAIYGSRAANGVILITTKKGAPNQNNTNVSVITGVQTLPKTLDLMNARQFAEFINESRIDQNRAPIYPNIDSIIGVVGEKGTNWTDATTRPAVYQSYNVSTSGGTEKMTYFISGNVIDQQGIINNTGMKKYQGRVNLNKKFSDRIDMGLTMNASHYRIDQGNVNYGSNSGWVGSMITLPPTMPLRKPDGTYESYNPIWYSGGIMDTPPVVAEMTENYNTVNDLQGNLYLQAEIIKGLKLKSAIGTSLSNNKSVYFQPSNIPSKVATNTMTANASSSMGTSTYVLNENTLTYDRNFGDHHINALGGVTFEHRQNSTMGISVTGLTDDIMKYNNFGAAAQANRGISSQAEENNRQSYLGRVNYDYKARYYLTMTGRYDGASNFAAKNKWGFFPSFGVKWRTSAEPFFQHSAINKVVNDLAFRASYGKSGNQGIKNYQSLATLSPNAGSYVFGGAPALGYTQLIVANPDLTWETSTQLDIGTELSLFNGRLNLDANYYSTKTKNLLLEVQIPQQTGFVSRLVNLGKTESKGFEFLVSGDVIRTKDFSWKSTLTLSTNTQNVLDIGPLDMISLDNNGYGANTNYLKVGVPIGANFGAEYGGVWHNQQEIDAELAKPAGGRTLVSPSGFYKPGKPRYADQNGDGLLNVNDYVYLGTPNPKLFGGFGNTFTYKDLSLDIFFQYNQGNTMYNDIEFFMGAGAEYTNQFAYMVNRWTPQNPNSDIPAVNSRDNVPNSRFLHDASLIRLKSLQLSYNLKRFMPRAIKSASIYLTGTNLLLFTKYNGFDPEVNKENDNSTIRAKDDGTYPNARTFAFGINVGF</sequence>
<keyword evidence="2 8" id="KW-0813">Transport</keyword>
<evidence type="ECO:0000259" key="10">
    <source>
        <dbReference type="Pfam" id="PF00593"/>
    </source>
</evidence>
<feature type="domain" description="TonB-dependent receptor-like beta-barrel" evidence="10">
    <location>
        <begin position="490"/>
        <end position="942"/>
    </location>
</feature>
<dbReference type="NCBIfam" id="TIGR04056">
    <property type="entry name" value="OMP_RagA_SusC"/>
    <property type="match status" value="1"/>
</dbReference>
<dbReference type="Gene3D" id="2.60.40.1120">
    <property type="entry name" value="Carboxypeptidase-like, regulatory domain"/>
    <property type="match status" value="1"/>
</dbReference>
<reference evidence="12 13" key="1">
    <citation type="submission" date="2019-09" db="EMBL/GenBank/DDBJ databases">
        <title>Chitinophaga ginsengihumi sp. nov., isolated from soil of ginseng rhizosphere.</title>
        <authorList>
            <person name="Lee J."/>
        </authorList>
    </citation>
    <scope>NUCLEOTIDE SEQUENCE [LARGE SCALE GENOMIC DNA]</scope>
    <source>
        <strain evidence="12 13">BN140078</strain>
    </source>
</reference>
<dbReference type="InterPro" id="IPR000531">
    <property type="entry name" value="Beta-barrel_TonB"/>
</dbReference>
<keyword evidence="5 9" id="KW-0798">TonB box</keyword>
<keyword evidence="4 8" id="KW-0812">Transmembrane</keyword>
<name>A0A5B2VY01_9BACT</name>
<dbReference type="InterPro" id="IPR036942">
    <property type="entry name" value="Beta-barrel_TonB_sf"/>
</dbReference>
<gene>
    <name evidence="12" type="ORF">F0L74_13530</name>
</gene>
<evidence type="ECO:0000256" key="8">
    <source>
        <dbReference type="PROSITE-ProRule" id="PRU01360"/>
    </source>
</evidence>
<comment type="subcellular location">
    <subcellularLocation>
        <location evidence="1 8">Cell outer membrane</location>
        <topology evidence="1 8">Multi-pass membrane protein</topology>
    </subcellularLocation>
</comment>
<evidence type="ECO:0000256" key="9">
    <source>
        <dbReference type="RuleBase" id="RU003357"/>
    </source>
</evidence>
<reference evidence="12 13" key="2">
    <citation type="submission" date="2019-09" db="EMBL/GenBank/DDBJ databases">
        <authorList>
            <person name="Jin C."/>
        </authorList>
    </citation>
    <scope>NUCLEOTIDE SEQUENCE [LARGE SCALE GENOMIC DNA]</scope>
    <source>
        <strain evidence="12 13">BN140078</strain>
    </source>
</reference>
<dbReference type="InterPro" id="IPR018247">
    <property type="entry name" value="EF_Hand_1_Ca_BS"/>
</dbReference>
<dbReference type="InterPro" id="IPR012910">
    <property type="entry name" value="Plug_dom"/>
</dbReference>
<evidence type="ECO:0000256" key="1">
    <source>
        <dbReference type="ARBA" id="ARBA00004571"/>
    </source>
</evidence>
<dbReference type="AlphaFoldDB" id="A0A5B2VY01"/>
<dbReference type="InterPro" id="IPR023996">
    <property type="entry name" value="TonB-dep_OMP_SusC/RagA"/>
</dbReference>
<organism evidence="12 13">
    <name type="scientific">Chitinophaga agrisoli</name>
    <dbReference type="NCBI Taxonomy" id="2607653"/>
    <lineage>
        <taxon>Bacteria</taxon>
        <taxon>Pseudomonadati</taxon>
        <taxon>Bacteroidota</taxon>
        <taxon>Chitinophagia</taxon>
        <taxon>Chitinophagales</taxon>
        <taxon>Chitinophagaceae</taxon>
        <taxon>Chitinophaga</taxon>
    </lineage>
</organism>
<dbReference type="FunFam" id="2.170.130.10:FF:000008">
    <property type="entry name" value="SusC/RagA family TonB-linked outer membrane protein"/>
    <property type="match status" value="1"/>
</dbReference>
<comment type="similarity">
    <text evidence="8 9">Belongs to the TonB-dependent receptor family.</text>
</comment>
<dbReference type="Pfam" id="PF07715">
    <property type="entry name" value="Plug"/>
    <property type="match status" value="1"/>
</dbReference>
<evidence type="ECO:0000256" key="6">
    <source>
        <dbReference type="ARBA" id="ARBA00023136"/>
    </source>
</evidence>
<evidence type="ECO:0000256" key="7">
    <source>
        <dbReference type="ARBA" id="ARBA00023237"/>
    </source>
</evidence>
<dbReference type="Gene3D" id="2.170.130.10">
    <property type="entry name" value="TonB-dependent receptor, plug domain"/>
    <property type="match status" value="1"/>
</dbReference>
<dbReference type="Proteomes" id="UP000324611">
    <property type="component" value="Unassembled WGS sequence"/>
</dbReference>
<dbReference type="InterPro" id="IPR039426">
    <property type="entry name" value="TonB-dep_rcpt-like"/>
</dbReference>
<keyword evidence="6 8" id="KW-0472">Membrane</keyword>
<dbReference type="Pfam" id="PF00593">
    <property type="entry name" value="TonB_dep_Rec_b-barrel"/>
    <property type="match status" value="1"/>
</dbReference>
<accession>A0A5B2VY01</accession>
<evidence type="ECO:0000313" key="12">
    <source>
        <dbReference type="EMBL" id="KAA2243508.1"/>
    </source>
</evidence>
<keyword evidence="3 8" id="KW-1134">Transmembrane beta strand</keyword>
<evidence type="ECO:0000256" key="4">
    <source>
        <dbReference type="ARBA" id="ARBA00022692"/>
    </source>
</evidence>
<keyword evidence="12" id="KW-0675">Receptor</keyword>
<evidence type="ECO:0000256" key="5">
    <source>
        <dbReference type="ARBA" id="ARBA00023077"/>
    </source>
</evidence>
<dbReference type="SUPFAM" id="SSF56935">
    <property type="entry name" value="Porins"/>
    <property type="match status" value="1"/>
</dbReference>
<dbReference type="GO" id="GO:0009279">
    <property type="term" value="C:cell outer membrane"/>
    <property type="evidence" value="ECO:0007669"/>
    <property type="project" value="UniProtKB-SubCell"/>
</dbReference>
<dbReference type="NCBIfam" id="TIGR04057">
    <property type="entry name" value="SusC_RagA_signa"/>
    <property type="match status" value="1"/>
</dbReference>
<proteinExistence type="inferred from homology"/>
<dbReference type="PROSITE" id="PS52016">
    <property type="entry name" value="TONB_DEPENDENT_REC_3"/>
    <property type="match status" value="1"/>
</dbReference>
<keyword evidence="7 8" id="KW-0998">Cell outer membrane</keyword>
<protein>
    <submittedName>
        <fullName evidence="12">TonB-dependent receptor</fullName>
    </submittedName>
</protein>
<comment type="caution">
    <text evidence="12">The sequence shown here is derived from an EMBL/GenBank/DDBJ whole genome shotgun (WGS) entry which is preliminary data.</text>
</comment>
<dbReference type="EMBL" id="VUOC01000002">
    <property type="protein sequence ID" value="KAA2243508.1"/>
    <property type="molecule type" value="Genomic_DNA"/>
</dbReference>
<evidence type="ECO:0000259" key="11">
    <source>
        <dbReference type="Pfam" id="PF07715"/>
    </source>
</evidence>
<evidence type="ECO:0000256" key="2">
    <source>
        <dbReference type="ARBA" id="ARBA00022448"/>
    </source>
</evidence>
<dbReference type="InterPro" id="IPR023997">
    <property type="entry name" value="TonB-dep_OMP_SusC/RagA_CS"/>
</dbReference>
<keyword evidence="13" id="KW-1185">Reference proteome</keyword>
<dbReference type="SUPFAM" id="SSF49464">
    <property type="entry name" value="Carboxypeptidase regulatory domain-like"/>
    <property type="match status" value="1"/>
</dbReference>
<dbReference type="Gene3D" id="2.40.170.20">
    <property type="entry name" value="TonB-dependent receptor, beta-barrel domain"/>
    <property type="match status" value="1"/>
</dbReference>
<evidence type="ECO:0000256" key="3">
    <source>
        <dbReference type="ARBA" id="ARBA00022452"/>
    </source>
</evidence>
<dbReference type="PROSITE" id="PS00018">
    <property type="entry name" value="EF_HAND_1"/>
    <property type="match status" value="1"/>
</dbReference>
<dbReference type="Pfam" id="PF13715">
    <property type="entry name" value="CarbopepD_reg_2"/>
    <property type="match status" value="1"/>
</dbReference>